<dbReference type="Pfam" id="PF13688">
    <property type="entry name" value="Reprolysin_5"/>
    <property type="match status" value="1"/>
</dbReference>
<dbReference type="Gene3D" id="2.60.120.380">
    <property type="match status" value="2"/>
</dbReference>
<dbReference type="InterPro" id="IPR024079">
    <property type="entry name" value="MetalloPept_cat_dom_sf"/>
</dbReference>
<dbReference type="InterPro" id="IPR007280">
    <property type="entry name" value="Peptidase_C_arc/bac"/>
</dbReference>
<evidence type="ECO:0000313" key="1">
    <source>
        <dbReference type="EMBL" id="MET1256197.1"/>
    </source>
</evidence>
<protein>
    <submittedName>
        <fullName evidence="1">Pre-peptidase C-terminal domain-containing protein</fullName>
    </submittedName>
</protein>
<name>A0ABV2BW82_9GAMM</name>
<comment type="caution">
    <text evidence="1">The sequence shown here is derived from an EMBL/GenBank/DDBJ whole genome shotgun (WGS) entry which is preliminary data.</text>
</comment>
<dbReference type="Proteomes" id="UP001548189">
    <property type="component" value="Unassembled WGS sequence"/>
</dbReference>
<keyword evidence="2" id="KW-1185">Reference proteome</keyword>
<gene>
    <name evidence="1" type="ORF">ABVT43_13740</name>
</gene>
<evidence type="ECO:0000313" key="2">
    <source>
        <dbReference type="Proteomes" id="UP001548189"/>
    </source>
</evidence>
<dbReference type="SUPFAM" id="SSF55486">
    <property type="entry name" value="Metalloproteases ('zincins'), catalytic domain"/>
    <property type="match status" value="1"/>
</dbReference>
<dbReference type="Pfam" id="PF04151">
    <property type="entry name" value="PPC"/>
    <property type="match status" value="2"/>
</dbReference>
<dbReference type="Gene3D" id="3.40.390.10">
    <property type="entry name" value="Collagenase (Catalytic Domain)"/>
    <property type="match status" value="1"/>
</dbReference>
<organism evidence="1 2">
    <name type="scientific">Aliikangiella maris</name>
    <dbReference type="NCBI Taxonomy" id="3162458"/>
    <lineage>
        <taxon>Bacteria</taxon>
        <taxon>Pseudomonadati</taxon>
        <taxon>Pseudomonadota</taxon>
        <taxon>Gammaproteobacteria</taxon>
        <taxon>Oceanospirillales</taxon>
        <taxon>Pleioneaceae</taxon>
        <taxon>Aliikangiella</taxon>
    </lineage>
</organism>
<proteinExistence type="predicted"/>
<dbReference type="EMBL" id="JBEVCJ010000018">
    <property type="protein sequence ID" value="MET1256197.1"/>
    <property type="molecule type" value="Genomic_DNA"/>
</dbReference>
<reference evidence="1 2" key="1">
    <citation type="submission" date="2024-06" db="EMBL/GenBank/DDBJ databases">
        <authorList>
            <person name="Li F."/>
        </authorList>
    </citation>
    <scope>NUCLEOTIDE SEQUENCE [LARGE SCALE GENOMIC DNA]</scope>
    <source>
        <strain evidence="1 2">GXAS 311</strain>
    </source>
</reference>
<accession>A0ABV2BW82</accession>
<sequence length="654" mass="71760">MRLKYKIISTISIFFLSNSVVNAESLFSWDNHSAASKNVKQSSISEVERLKANDQSIKNFFIYNTKPGVLSANTDKLTLNLTPDISVKFNKTTVDEGASGSLIWQGNSSVKNTNNRLTSEIDLASNNAILVMREGRVTGTVRVDGRLFKIQPLASGQHLVIEIDENNMQPDHPPGEMEQVESEIDAEPENRSAEQELEHAGLEMGHHEYSDLSLMTNNGLLAAASTPVIRVLVLYSNGVPTEVNDIPALVDLAIAETNQGYINSHINLKVELAHLSSINYDAVGVSKDLDRLKATNDGYMDSAHTLRNKYSADVVMLLTPKEQYCGKAAAIGATSASSGFAVTIQSCATGYYSFGHELGHLFGARHNPERDSTTTPYAYGHGYQDTDKKWRTIMAYNCSPSCSRINWWSNPYQRRDGRAMGTIEKSNNARVLPNTAAKIAAFRGDPIVNVISNGVPWVGISNPNKGTDYFYKIDVPYGATDIKFEMSGGTGDADLYVKFNTPSTSTSWDCRPFKEGNNETCNMTSTRGTYYIRINAYNAFSDVSLKASYTGGIDTVTASAENINVPKSKWLRYTYKLPVGLASMTVSISGNNGDADLYVTKAQKSTGSVFDCRPYKTGSNEFCTFNYPDSGTWYLDIYGAEAASDVTLKIESTK</sequence>